<organism evidence="2 3">
    <name type="scientific">Synechococcus phage S-RIP2</name>
    <dbReference type="NCBI Taxonomy" id="754040"/>
    <lineage>
        <taxon>Viruses</taxon>
        <taxon>Duplodnaviria</taxon>
        <taxon>Heunggongvirae</taxon>
        <taxon>Uroviricota</taxon>
        <taxon>Caudoviricetes</taxon>
        <taxon>Autographivirales</taxon>
        <taxon>Sednavirus</taxon>
        <taxon>Sednavirus SRIP2</taxon>
    </lineage>
</organism>
<accession>M4NV52</accession>
<evidence type="ECO:0000259" key="1">
    <source>
        <dbReference type="Pfam" id="PF23864"/>
    </source>
</evidence>
<dbReference type="Proteomes" id="UP000204049">
    <property type="component" value="Segment"/>
</dbReference>
<proteinExistence type="predicted"/>
<evidence type="ECO:0000313" key="2">
    <source>
        <dbReference type="EMBL" id="AGG91339.1"/>
    </source>
</evidence>
<dbReference type="Pfam" id="PF23864">
    <property type="entry name" value="DUF7222"/>
    <property type="match status" value="1"/>
</dbReference>
<evidence type="ECO:0000313" key="3">
    <source>
        <dbReference type="Proteomes" id="UP000204049"/>
    </source>
</evidence>
<feature type="domain" description="DUF7222" evidence="1">
    <location>
        <begin position="7"/>
        <end position="100"/>
    </location>
</feature>
<protein>
    <recommendedName>
        <fullName evidence="1">DUF7222 domain-containing protein</fullName>
    </recommendedName>
</protein>
<reference evidence="2 3" key="1">
    <citation type="submission" date="2010-09" db="EMBL/GenBank/DDBJ databases">
        <title>The Genome Sequence of Synechococcus phage S-RIP2 isolate N1_2007.</title>
        <authorList>
            <consortium name="The Broad Institute Genome Sequencing Platform"/>
            <person name="Henn M.R."/>
            <person name="Marston M."/>
            <person name="Levin J."/>
            <person name="Malboeuf C."/>
            <person name="Casali M."/>
            <person name="Russ C."/>
            <person name="Lennon N."/>
            <person name="Chapman S.B."/>
            <person name="Erlich R."/>
            <person name="Young S.K."/>
            <person name="Yandava C."/>
            <person name="Zeng Q."/>
            <person name="Fitzgerald M.F."/>
            <person name="Alvarado L."/>
            <person name="Anderson S."/>
            <person name="Berlin A."/>
            <person name="Chen Z."/>
            <person name="Freedman E."/>
            <person name="Gellesch M."/>
            <person name="Goldberg J."/>
            <person name="Green L."/>
            <person name="Griggs A."/>
            <person name="Gujja S."/>
            <person name="Heilman E.R."/>
            <person name="Heiman D."/>
            <person name="Hollinger A."/>
            <person name="Howarth C."/>
            <person name="Larson L."/>
            <person name="Mehta T."/>
            <person name="Neiman D."/>
            <person name="Pearson M."/>
            <person name="Roberts A."/>
            <person name="Ryan E."/>
            <person name="Saif S."/>
            <person name="Shea T."/>
            <person name="Shenoy N."/>
            <person name="Sisk P."/>
            <person name="Stolte C."/>
            <person name="Sykes S."/>
            <person name="White J."/>
            <person name="Haas B."/>
            <person name="Nusbaum C."/>
            <person name="Birren B."/>
        </authorList>
    </citation>
    <scope>NUCLEOTIDE SEQUENCE [LARGE SCALE GENOMIC DNA]</scope>
</reference>
<gene>
    <name evidence="2" type="ORF">SWQG_00045</name>
</gene>
<keyword evidence="3" id="KW-1185">Reference proteome</keyword>
<name>M4NV52_9CAUD</name>
<dbReference type="RefSeq" id="YP_007673188.1">
    <property type="nucleotide sequence ID" value="NC_020838.1"/>
</dbReference>
<sequence length="106" mass="11981">MTTFCHDMHDYLCMRFDDPTELKDVANYGCSGGVSGFIYYTEINEFFDAYEEQIENIMDMAGITYQDLVPNADSIQALKCSAVWFAVEDYCQMALNVLENEAALAA</sequence>
<dbReference type="EMBL" id="HQ317389">
    <property type="protein sequence ID" value="AGG91339.1"/>
    <property type="molecule type" value="Genomic_DNA"/>
</dbReference>
<dbReference type="GeneID" id="15009700"/>
<dbReference type="KEGG" id="vg:15009700"/>
<dbReference type="InterPro" id="IPR055646">
    <property type="entry name" value="DUF7222"/>
</dbReference>